<feature type="domain" description="DUF4351" evidence="1">
    <location>
        <begin position="7"/>
        <end position="61"/>
    </location>
</feature>
<dbReference type="Proteomes" id="UP001204953">
    <property type="component" value="Unassembled WGS sequence"/>
</dbReference>
<dbReference type="EMBL" id="JAMZMM010000003">
    <property type="protein sequence ID" value="MCP2726961.1"/>
    <property type="molecule type" value="Genomic_DNA"/>
</dbReference>
<accession>A0AAE3KKV2</accession>
<dbReference type="InterPro" id="IPR025587">
    <property type="entry name" value="DUF4351"/>
</dbReference>
<dbReference type="PANTHER" id="PTHR35586:SF2">
    <property type="entry name" value="SLL1542 PROTEIN"/>
    <property type="match status" value="1"/>
</dbReference>
<comment type="caution">
    <text evidence="2">The sequence shown here is derived from an EMBL/GenBank/DDBJ whole genome shotgun (WGS) entry which is preliminary data.</text>
</comment>
<proteinExistence type="predicted"/>
<dbReference type="Pfam" id="PF14261">
    <property type="entry name" value="DUF4351"/>
    <property type="match status" value="1"/>
</dbReference>
<dbReference type="PANTHER" id="PTHR35586">
    <property type="entry name" value="SLL1691 PROTEIN"/>
    <property type="match status" value="1"/>
</dbReference>
<reference evidence="2" key="1">
    <citation type="submission" date="2022-06" db="EMBL/GenBank/DDBJ databases">
        <title>New cyanobacteria of genus Symplocastrum in benthos of Lake Baikal.</title>
        <authorList>
            <person name="Sorokovikova E."/>
            <person name="Tikhonova I."/>
            <person name="Krasnopeev A."/>
            <person name="Evseev P."/>
            <person name="Gladkikh A."/>
            <person name="Belykh O."/>
        </authorList>
    </citation>
    <scope>NUCLEOTIDE SEQUENCE</scope>
    <source>
        <strain evidence="2">BBK-W-15</strain>
    </source>
</reference>
<name>A0AAE3KKV2_9CYAN</name>
<evidence type="ECO:0000313" key="3">
    <source>
        <dbReference type="Proteomes" id="UP001204953"/>
    </source>
</evidence>
<protein>
    <submittedName>
        <fullName evidence="2">DUF4351 domain-containing protein</fullName>
    </submittedName>
</protein>
<dbReference type="AlphaFoldDB" id="A0AAE3KKV2"/>
<gene>
    <name evidence="2" type="ORF">NJ959_00520</name>
</gene>
<sequence length="69" mass="8145">MRRKDPRQAQVSLIIRLLNRRLGEVELSLINRVQRLSIEQVESLGEALLDFSEVTDLVKWLDELEQQEE</sequence>
<evidence type="ECO:0000259" key="1">
    <source>
        <dbReference type="Pfam" id="PF14261"/>
    </source>
</evidence>
<keyword evidence="3" id="KW-1185">Reference proteome</keyword>
<organism evidence="2 3">
    <name type="scientific">Limnofasciculus baicalensis BBK-W-15</name>
    <dbReference type="NCBI Taxonomy" id="2699891"/>
    <lineage>
        <taxon>Bacteria</taxon>
        <taxon>Bacillati</taxon>
        <taxon>Cyanobacteriota</taxon>
        <taxon>Cyanophyceae</taxon>
        <taxon>Coleofasciculales</taxon>
        <taxon>Coleofasciculaceae</taxon>
        <taxon>Limnofasciculus</taxon>
        <taxon>Limnofasciculus baicalensis</taxon>
    </lineage>
</organism>
<evidence type="ECO:0000313" key="2">
    <source>
        <dbReference type="EMBL" id="MCP2726961.1"/>
    </source>
</evidence>